<evidence type="ECO:0000313" key="9">
    <source>
        <dbReference type="Proteomes" id="UP000258673"/>
    </source>
</evidence>
<dbReference type="InterPro" id="IPR050882">
    <property type="entry name" value="Prepilin_peptidase/N-MTase"/>
</dbReference>
<dbReference type="EMBL" id="UKGE01000036">
    <property type="protein sequence ID" value="SXN34120.1"/>
    <property type="molecule type" value="Genomic_DNA"/>
</dbReference>
<dbReference type="AlphaFoldDB" id="A0A659A0P3"/>
<dbReference type="GO" id="GO:0005886">
    <property type="term" value="C:plasma membrane"/>
    <property type="evidence" value="ECO:0007669"/>
    <property type="project" value="TreeGrafter"/>
</dbReference>
<keyword evidence="3" id="KW-1133">Transmembrane helix</keyword>
<feature type="transmembrane region" description="Helical" evidence="3">
    <location>
        <begin position="26"/>
        <end position="51"/>
    </location>
</feature>
<feature type="domain" description="Prepilin type IV endopeptidase peptidase" evidence="4">
    <location>
        <begin position="44"/>
        <end position="147"/>
    </location>
</feature>
<name>A0A659A0P3_KLEPN</name>
<dbReference type="GO" id="GO:0004190">
    <property type="term" value="F:aspartic-type endopeptidase activity"/>
    <property type="evidence" value="ECO:0007669"/>
    <property type="project" value="InterPro"/>
</dbReference>
<evidence type="ECO:0000313" key="10">
    <source>
        <dbReference type="Proteomes" id="UP000259975"/>
    </source>
</evidence>
<dbReference type="Proteomes" id="UP000258673">
    <property type="component" value="Unassembled WGS sequence"/>
</dbReference>
<feature type="transmembrane region" description="Helical" evidence="3">
    <location>
        <begin position="169"/>
        <end position="187"/>
    </location>
</feature>
<dbReference type="Proteomes" id="UP000259975">
    <property type="component" value="Unassembled WGS sequence"/>
</dbReference>
<evidence type="ECO:0000259" key="4">
    <source>
        <dbReference type="Pfam" id="PF01478"/>
    </source>
</evidence>
<dbReference type="GO" id="GO:0006465">
    <property type="term" value="P:signal peptide processing"/>
    <property type="evidence" value="ECO:0007669"/>
    <property type="project" value="TreeGrafter"/>
</dbReference>
<dbReference type="KEGG" id="kpx:PMK1_01225"/>
<dbReference type="InterPro" id="IPR000045">
    <property type="entry name" value="Prepilin_IV_endopep_pep"/>
</dbReference>
<dbReference type="EMBL" id="ULCI01000031">
    <property type="protein sequence ID" value="SYR47870.1"/>
    <property type="molecule type" value="Genomic_DNA"/>
</dbReference>
<evidence type="ECO:0000313" key="6">
    <source>
        <dbReference type="EMBL" id="SYH37715.1"/>
    </source>
</evidence>
<feature type="transmembrane region" description="Helical" evidence="3">
    <location>
        <begin position="136"/>
        <end position="157"/>
    </location>
</feature>
<dbReference type="EMBL" id="UKUT01000021">
    <property type="protein sequence ID" value="SYH37715.1"/>
    <property type="molecule type" value="Genomic_DNA"/>
</dbReference>
<proteinExistence type="inferred from homology"/>
<dbReference type="PANTHER" id="PTHR30487:SF0">
    <property type="entry name" value="PREPILIN LEADER PEPTIDASE_N-METHYLTRANSFERASE-RELATED"/>
    <property type="match status" value="1"/>
</dbReference>
<feature type="transmembrane region" description="Helical" evidence="3">
    <location>
        <begin position="63"/>
        <end position="81"/>
    </location>
</feature>
<keyword evidence="3" id="KW-0472">Membrane</keyword>
<organism evidence="5 10">
    <name type="scientific">Klebsiella pneumoniae</name>
    <dbReference type="NCBI Taxonomy" id="573"/>
    <lineage>
        <taxon>Bacteria</taxon>
        <taxon>Pseudomonadati</taxon>
        <taxon>Pseudomonadota</taxon>
        <taxon>Gammaproteobacteria</taxon>
        <taxon>Enterobacterales</taxon>
        <taxon>Enterobacteriaceae</taxon>
        <taxon>Klebsiella/Raoultella group</taxon>
        <taxon>Klebsiella</taxon>
        <taxon>Klebsiella pneumoniae complex</taxon>
    </lineage>
</organism>
<dbReference type="Gene3D" id="1.20.120.1220">
    <property type="match status" value="1"/>
</dbReference>
<dbReference type="PANTHER" id="PTHR30487">
    <property type="entry name" value="TYPE 4 PREPILIN-LIKE PROTEINS LEADER PEPTIDE-PROCESSING ENZYME"/>
    <property type="match status" value="1"/>
</dbReference>
<evidence type="ECO:0000256" key="3">
    <source>
        <dbReference type="SAM" id="Phobius"/>
    </source>
</evidence>
<evidence type="ECO:0000256" key="1">
    <source>
        <dbReference type="ARBA" id="ARBA00005801"/>
    </source>
</evidence>
<comment type="caution">
    <text evidence="5">The sequence shown here is derived from an EMBL/GenBank/DDBJ whole genome shotgun (WGS) entry which is preliminary data.</text>
</comment>
<accession>A0A659A0P3</accession>
<dbReference type="Pfam" id="PF01478">
    <property type="entry name" value="Peptidase_A24"/>
    <property type="match status" value="1"/>
</dbReference>
<reference evidence="8 9" key="1">
    <citation type="submission" date="2018-08" db="EMBL/GenBank/DDBJ databases">
        <authorList>
            <consortium name="Pathogen Informatics"/>
        </authorList>
    </citation>
    <scope>NUCLEOTIDE SEQUENCE [LARGE SCALE GENOMIC DNA]</scope>
    <source>
        <strain evidence="5 10">EuSCAPE_AT029</strain>
        <strain evidence="7 8">EuSCAPE_HU047</strain>
        <strain evidence="6 9">EuSCAPE_IT093</strain>
    </source>
</reference>
<evidence type="ECO:0000313" key="8">
    <source>
        <dbReference type="Proteomes" id="UP000258253"/>
    </source>
</evidence>
<dbReference type="PRINTS" id="PR00864">
    <property type="entry name" value="PREPILNPTASE"/>
</dbReference>
<evidence type="ECO:0000313" key="7">
    <source>
        <dbReference type="EMBL" id="SYR47870.1"/>
    </source>
</evidence>
<evidence type="ECO:0000313" key="5">
    <source>
        <dbReference type="EMBL" id="SXN34120.1"/>
    </source>
</evidence>
<protein>
    <submittedName>
        <fullName evidence="5">Leader peptidase (Prepilin peptidase)</fullName>
    </submittedName>
</protein>
<gene>
    <name evidence="5" type="primary">outO_2</name>
    <name evidence="5" type="ORF">SAMEA3499901_05177</name>
    <name evidence="6" type="ORF">SAMEA3515122_05150</name>
    <name evidence="7" type="ORF">SAMEA3538828_04985</name>
</gene>
<dbReference type="Proteomes" id="UP000258253">
    <property type="component" value="Unassembled WGS sequence"/>
</dbReference>
<sequence>MWDPFPENAFCAEWERMSIVTQCSSIIAGSTMLAALPFLLCYSGLTVALCHQDLRHGLLPDRYTCPLLWSALLFYLCLAPHQLHDAVWGAIAGYLSLAAIYWLYRGIRGYEGLGYGDIKYLAALGAWHGWRLLPQLVLVASLLAGIAWAGAGLYASCGRKSKWGRSNPLPFGPFLAAAGFWCGWQTLANLTL</sequence>
<evidence type="ECO:0000256" key="2">
    <source>
        <dbReference type="RuleBase" id="RU003793"/>
    </source>
</evidence>
<keyword evidence="3" id="KW-0812">Transmembrane</keyword>
<dbReference type="InterPro" id="IPR014032">
    <property type="entry name" value="Peptidase_A24A_bac"/>
</dbReference>
<comment type="similarity">
    <text evidence="1 2">Belongs to the peptidase A24 family.</text>
</comment>
<feature type="transmembrane region" description="Helical" evidence="3">
    <location>
        <begin position="87"/>
        <end position="104"/>
    </location>
</feature>